<organism evidence="8 9">
    <name type="scientific">Volvox reticuliferus</name>
    <dbReference type="NCBI Taxonomy" id="1737510"/>
    <lineage>
        <taxon>Eukaryota</taxon>
        <taxon>Viridiplantae</taxon>
        <taxon>Chlorophyta</taxon>
        <taxon>core chlorophytes</taxon>
        <taxon>Chlorophyceae</taxon>
        <taxon>CS clade</taxon>
        <taxon>Chlamydomonadales</taxon>
        <taxon>Volvocaceae</taxon>
        <taxon>Volvox</taxon>
    </lineage>
</organism>
<accession>A0A8J4FK48</accession>
<dbReference type="PANTHER" id="PTHR12907">
    <property type="entry name" value="EGL NINE HOMOLOG-RELATED"/>
    <property type="match status" value="1"/>
</dbReference>
<evidence type="ECO:0000256" key="5">
    <source>
        <dbReference type="ARBA" id="ARBA00023002"/>
    </source>
</evidence>
<dbReference type="PROSITE" id="PS51471">
    <property type="entry name" value="FE2OG_OXY"/>
    <property type="match status" value="1"/>
</dbReference>
<keyword evidence="4" id="KW-0223">Dioxygenase</keyword>
<evidence type="ECO:0000259" key="7">
    <source>
        <dbReference type="PROSITE" id="PS51471"/>
    </source>
</evidence>
<dbReference type="PANTHER" id="PTHR12907:SF26">
    <property type="entry name" value="HIF PROLYL HYDROXYLASE, ISOFORM C"/>
    <property type="match status" value="1"/>
</dbReference>
<comment type="cofactor">
    <cofactor evidence="1">
        <name>L-ascorbate</name>
        <dbReference type="ChEBI" id="CHEBI:38290"/>
    </cofactor>
</comment>
<dbReference type="InterPro" id="IPR005123">
    <property type="entry name" value="Oxoglu/Fe-dep_dioxygenase_dom"/>
</dbReference>
<keyword evidence="3" id="KW-0847">Vitamin C</keyword>
<dbReference type="GO" id="GO:0031418">
    <property type="term" value="F:L-ascorbic acid binding"/>
    <property type="evidence" value="ECO:0007669"/>
    <property type="project" value="UniProtKB-KW"/>
</dbReference>
<dbReference type="InterPro" id="IPR006620">
    <property type="entry name" value="Pro_4_hyd_alph"/>
</dbReference>
<dbReference type="OrthoDB" id="76265at2759"/>
<dbReference type="AlphaFoldDB" id="A0A8J4FK48"/>
<proteinExistence type="predicted"/>
<feature type="domain" description="Fe2OG dioxygenase" evidence="7">
    <location>
        <begin position="116"/>
        <end position="214"/>
    </location>
</feature>
<keyword evidence="5" id="KW-0560">Oxidoreductase</keyword>
<comment type="caution">
    <text evidence="8">The sequence shown here is derived from an EMBL/GenBank/DDBJ whole genome shotgun (WGS) entry which is preliminary data.</text>
</comment>
<dbReference type="GO" id="GO:0008198">
    <property type="term" value="F:ferrous iron binding"/>
    <property type="evidence" value="ECO:0007669"/>
    <property type="project" value="TreeGrafter"/>
</dbReference>
<dbReference type="EMBL" id="BNCP01000007">
    <property type="protein sequence ID" value="GIL75434.1"/>
    <property type="molecule type" value="Genomic_DNA"/>
</dbReference>
<dbReference type="InterPro" id="IPR051559">
    <property type="entry name" value="HIF_prolyl_hydroxylases"/>
</dbReference>
<sequence length="235" mass="25946">NVCRHIERTSCKYCNPLLAAIKGSRAELRVMEPHYSPGMIWVGKEAETGAQISVSAVRGDVVLWLDDQALNATAFVKDGVRRQCSFLQLQQMLADVDELVFEGLRPRLSYLAGLHRRSDAMMAVYPGKGARFAKHVDNTTMDGRRLTVLTYLNPDWQEKQGGALRLFPIREGAAPVVDVLPVAGRVALFLSAEVAHEVMPAYAPRHAVTLWYFDAGEHAAALTAAKVEHEAMMTS</sequence>
<dbReference type="Gene3D" id="2.60.120.620">
    <property type="entry name" value="q2cbj1_9rhob like domain"/>
    <property type="match status" value="1"/>
</dbReference>
<evidence type="ECO:0000256" key="2">
    <source>
        <dbReference type="ARBA" id="ARBA00022723"/>
    </source>
</evidence>
<keyword evidence="2" id="KW-0479">Metal-binding</keyword>
<protein>
    <recommendedName>
        <fullName evidence="7">Fe2OG dioxygenase domain-containing protein</fullName>
    </recommendedName>
</protein>
<keyword evidence="9" id="KW-1185">Reference proteome</keyword>
<name>A0A8J4FK48_9CHLO</name>
<gene>
    <name evidence="8" type="ORF">Vretifemale_5222</name>
</gene>
<evidence type="ECO:0000256" key="3">
    <source>
        <dbReference type="ARBA" id="ARBA00022896"/>
    </source>
</evidence>
<evidence type="ECO:0000313" key="8">
    <source>
        <dbReference type="EMBL" id="GIL75434.1"/>
    </source>
</evidence>
<dbReference type="SMART" id="SM00702">
    <property type="entry name" value="P4Hc"/>
    <property type="match status" value="1"/>
</dbReference>
<keyword evidence="6" id="KW-0408">Iron</keyword>
<dbReference type="Pfam" id="PF13640">
    <property type="entry name" value="2OG-FeII_Oxy_3"/>
    <property type="match status" value="1"/>
</dbReference>
<dbReference type="GO" id="GO:0071456">
    <property type="term" value="P:cellular response to hypoxia"/>
    <property type="evidence" value="ECO:0007669"/>
    <property type="project" value="TreeGrafter"/>
</dbReference>
<evidence type="ECO:0000256" key="4">
    <source>
        <dbReference type="ARBA" id="ARBA00022964"/>
    </source>
</evidence>
<evidence type="ECO:0000256" key="1">
    <source>
        <dbReference type="ARBA" id="ARBA00001961"/>
    </source>
</evidence>
<reference evidence="8" key="1">
    <citation type="journal article" date="2021" name="Proc. Natl. Acad. Sci. U.S.A.">
        <title>Three genomes in the algal genus Volvox reveal the fate of a haploid sex-determining region after a transition to homothallism.</title>
        <authorList>
            <person name="Yamamoto K."/>
            <person name="Hamaji T."/>
            <person name="Kawai-Toyooka H."/>
            <person name="Matsuzaki R."/>
            <person name="Takahashi F."/>
            <person name="Nishimura Y."/>
            <person name="Kawachi M."/>
            <person name="Noguchi H."/>
            <person name="Minakuchi Y."/>
            <person name="Umen J.G."/>
            <person name="Toyoda A."/>
            <person name="Nozaki H."/>
        </authorList>
    </citation>
    <scope>NUCLEOTIDE SEQUENCE</scope>
    <source>
        <strain evidence="8">NIES-3786</strain>
    </source>
</reference>
<dbReference type="Proteomes" id="UP000747110">
    <property type="component" value="Unassembled WGS sequence"/>
</dbReference>
<feature type="non-terminal residue" evidence="8">
    <location>
        <position position="1"/>
    </location>
</feature>
<dbReference type="GO" id="GO:0031543">
    <property type="term" value="F:peptidyl-proline dioxygenase activity"/>
    <property type="evidence" value="ECO:0007669"/>
    <property type="project" value="TreeGrafter"/>
</dbReference>
<evidence type="ECO:0000313" key="9">
    <source>
        <dbReference type="Proteomes" id="UP000747110"/>
    </source>
</evidence>
<evidence type="ECO:0000256" key="6">
    <source>
        <dbReference type="ARBA" id="ARBA00023004"/>
    </source>
</evidence>
<dbReference type="InterPro" id="IPR044862">
    <property type="entry name" value="Pro_4_hyd_alph_FE2OG_OXY"/>
</dbReference>